<feature type="compositionally biased region" description="Acidic residues" evidence="5">
    <location>
        <begin position="533"/>
        <end position="544"/>
    </location>
</feature>
<dbReference type="EMBL" id="JBBPDW010000004">
    <property type="protein sequence ID" value="KAK7553535.1"/>
    <property type="molecule type" value="Genomic_DNA"/>
</dbReference>
<feature type="transmembrane region" description="Helical" evidence="6">
    <location>
        <begin position="94"/>
        <end position="113"/>
    </location>
</feature>
<comment type="caution">
    <text evidence="8">The sequence shown here is derived from an EMBL/GenBank/DDBJ whole genome shotgun (WGS) entry which is preliminary data.</text>
</comment>
<feature type="transmembrane region" description="Helical" evidence="6">
    <location>
        <begin position="26"/>
        <end position="44"/>
    </location>
</feature>
<dbReference type="InterPro" id="IPR036259">
    <property type="entry name" value="MFS_trans_sf"/>
</dbReference>
<feature type="transmembrane region" description="Helical" evidence="6">
    <location>
        <begin position="379"/>
        <end position="401"/>
    </location>
</feature>
<keyword evidence="9" id="KW-1185">Reference proteome</keyword>
<dbReference type="Gene3D" id="1.20.1720.10">
    <property type="entry name" value="Multidrug resistance protein D"/>
    <property type="match status" value="1"/>
</dbReference>
<feature type="compositionally biased region" description="Basic and acidic residues" evidence="5">
    <location>
        <begin position="586"/>
        <end position="596"/>
    </location>
</feature>
<feature type="transmembrane region" description="Helical" evidence="6">
    <location>
        <begin position="249"/>
        <end position="270"/>
    </location>
</feature>
<feature type="transmembrane region" description="Helical" evidence="6">
    <location>
        <begin position="220"/>
        <end position="237"/>
    </location>
</feature>
<dbReference type="PANTHER" id="PTHR23501">
    <property type="entry name" value="MAJOR FACILITATOR SUPERFAMILY"/>
    <property type="match status" value="1"/>
</dbReference>
<keyword evidence="2 6" id="KW-0812">Transmembrane</keyword>
<evidence type="ECO:0000259" key="7">
    <source>
        <dbReference type="PROSITE" id="PS50850"/>
    </source>
</evidence>
<dbReference type="InterPro" id="IPR020846">
    <property type="entry name" value="MFS_dom"/>
</dbReference>
<dbReference type="SUPFAM" id="SSF103473">
    <property type="entry name" value="MFS general substrate transporter"/>
    <property type="match status" value="1"/>
</dbReference>
<sequence>MTAQQKQKDVEAGLHDQTNLLPIRQLLIVFSCMSLSLLVCFIDQNGLGVLLPSIAKDLNAENTISWAGTSNLIANTVFQVLYGRLSDLFGRKLVYVSALALLCISDLLCGLAVNSTMLYFFRGLAGVAGGGITSLSMMIVSDVVTLEMRGRYQGILGAMVGMGNMVGPLLGAAFAEHSTWRGLFYLVCPVAAVCGIVDWFMVPSSMPPEDFKGNVKKIDFWGILTGSAAIILILIPISGGGSYFAWDSALVIAMLAVGGVCAIGFVLVEWKVASLPMMPLALFRNIPVAVMLLQNFFFGAVYYAYLYYLPLYYQNVRDMSPLLSAILTIPIVFCQSFFSILTGLYISHYKRYGEVIWAGFILWTIGSSLLTLFNRTLHIAAVVIISGIVGTAVGFIFQPTLVAMQAHCTKAQRAVVISNRNFLRSLGGALGLAISAAVLQNSLKDALPPAFKSLADSTYTSPDYSRYSAADGDAIHDAYAHASRTVFITLAPFVALCLFGCFLVKDNGLTRPDEEGQPGTGAATDATVTQVGPEDDDDDDDDEKDHEKHGAADAAGTPRASVSVAPEVKEAPTASAQPLGESDGGEGEKTMGTDRT</sequence>
<feature type="transmembrane region" description="Helical" evidence="6">
    <location>
        <begin position="355"/>
        <end position="373"/>
    </location>
</feature>
<reference evidence="8 9" key="1">
    <citation type="submission" date="2024-04" db="EMBL/GenBank/DDBJ databases">
        <title>Phyllosticta paracitricarpa is synonymous to the EU quarantine fungus P. citricarpa based on phylogenomic analyses.</title>
        <authorList>
            <consortium name="Lawrence Berkeley National Laboratory"/>
            <person name="Van Ingen-Buijs V.A."/>
            <person name="Van Westerhoven A.C."/>
            <person name="Haridas S."/>
            <person name="Skiadas P."/>
            <person name="Martin F."/>
            <person name="Groenewald J.Z."/>
            <person name="Crous P.W."/>
            <person name="Seidl M.F."/>
        </authorList>
    </citation>
    <scope>NUCLEOTIDE SEQUENCE [LARGE SCALE GENOMIC DNA]</scope>
    <source>
        <strain evidence="8 9">CBS 122670</strain>
    </source>
</reference>
<feature type="domain" description="Major facilitator superfamily (MFS) profile" evidence="7">
    <location>
        <begin position="29"/>
        <end position="509"/>
    </location>
</feature>
<evidence type="ECO:0000256" key="3">
    <source>
        <dbReference type="ARBA" id="ARBA00022989"/>
    </source>
</evidence>
<keyword evidence="3 6" id="KW-1133">Transmembrane helix</keyword>
<evidence type="ECO:0000256" key="2">
    <source>
        <dbReference type="ARBA" id="ARBA00022692"/>
    </source>
</evidence>
<feature type="transmembrane region" description="Helical" evidence="6">
    <location>
        <begin position="152"/>
        <end position="174"/>
    </location>
</feature>
<dbReference type="PANTHER" id="PTHR23501:SF78">
    <property type="entry name" value="MAJOR FACILITATOR SUPERFAMILY (MFS) PROFILE DOMAIN-CONTAINING PROTEIN-RELATED"/>
    <property type="match status" value="1"/>
</dbReference>
<feature type="transmembrane region" description="Helical" evidence="6">
    <location>
        <begin position="486"/>
        <end position="504"/>
    </location>
</feature>
<dbReference type="Pfam" id="PF07690">
    <property type="entry name" value="MFS_1"/>
    <property type="match status" value="1"/>
</dbReference>
<evidence type="ECO:0000256" key="1">
    <source>
        <dbReference type="ARBA" id="ARBA00004141"/>
    </source>
</evidence>
<feature type="transmembrane region" description="Helical" evidence="6">
    <location>
        <begin position="282"/>
        <end position="305"/>
    </location>
</feature>
<evidence type="ECO:0000256" key="5">
    <source>
        <dbReference type="SAM" id="MobiDB-lite"/>
    </source>
</evidence>
<protein>
    <submittedName>
        <fullName evidence="8">Major facilitator superfamily domain-containing protein</fullName>
    </submittedName>
</protein>
<gene>
    <name evidence="8" type="ORF">IWX46DRAFT_666774</name>
</gene>
<dbReference type="InterPro" id="IPR011701">
    <property type="entry name" value="MFS"/>
</dbReference>
<dbReference type="PROSITE" id="PS50850">
    <property type="entry name" value="MFS"/>
    <property type="match status" value="1"/>
</dbReference>
<organism evidence="8 9">
    <name type="scientific">Phyllosticta citricarpa</name>
    <dbReference type="NCBI Taxonomy" id="55181"/>
    <lineage>
        <taxon>Eukaryota</taxon>
        <taxon>Fungi</taxon>
        <taxon>Dikarya</taxon>
        <taxon>Ascomycota</taxon>
        <taxon>Pezizomycotina</taxon>
        <taxon>Dothideomycetes</taxon>
        <taxon>Dothideomycetes incertae sedis</taxon>
        <taxon>Botryosphaeriales</taxon>
        <taxon>Phyllostictaceae</taxon>
        <taxon>Phyllosticta</taxon>
    </lineage>
</organism>
<evidence type="ECO:0000256" key="4">
    <source>
        <dbReference type="ARBA" id="ARBA00023136"/>
    </source>
</evidence>
<feature type="transmembrane region" description="Helical" evidence="6">
    <location>
        <begin position="180"/>
        <end position="200"/>
    </location>
</feature>
<feature type="region of interest" description="Disordered" evidence="5">
    <location>
        <begin position="512"/>
        <end position="596"/>
    </location>
</feature>
<name>A0ABR1MQU4_9PEZI</name>
<dbReference type="Proteomes" id="UP001365128">
    <property type="component" value="Unassembled WGS sequence"/>
</dbReference>
<evidence type="ECO:0000256" key="6">
    <source>
        <dbReference type="SAM" id="Phobius"/>
    </source>
</evidence>
<dbReference type="PRINTS" id="PR01036">
    <property type="entry name" value="TCRTETB"/>
</dbReference>
<dbReference type="Gene3D" id="1.20.1250.20">
    <property type="entry name" value="MFS general substrate transporter like domains"/>
    <property type="match status" value="1"/>
</dbReference>
<feature type="transmembrane region" description="Helical" evidence="6">
    <location>
        <begin position="119"/>
        <end position="140"/>
    </location>
</feature>
<comment type="subcellular location">
    <subcellularLocation>
        <location evidence="1">Membrane</location>
        <topology evidence="1">Multi-pass membrane protein</topology>
    </subcellularLocation>
</comment>
<feature type="transmembrane region" description="Helical" evidence="6">
    <location>
        <begin position="325"/>
        <end position="346"/>
    </location>
</feature>
<accession>A0ABR1MQU4</accession>
<proteinExistence type="predicted"/>
<evidence type="ECO:0000313" key="9">
    <source>
        <dbReference type="Proteomes" id="UP001365128"/>
    </source>
</evidence>
<keyword evidence="4 6" id="KW-0472">Membrane</keyword>
<evidence type="ECO:0000313" key="8">
    <source>
        <dbReference type="EMBL" id="KAK7553535.1"/>
    </source>
</evidence>